<evidence type="ECO:0000313" key="1">
    <source>
        <dbReference type="EMBL" id="KJF61120.1"/>
    </source>
</evidence>
<dbReference type="RefSeq" id="XP_004446178.1">
    <property type="nucleotide sequence ID" value="XM_004446121.1"/>
</dbReference>
<dbReference type="GeneID" id="24165066"/>
<proteinExistence type="predicted"/>
<reference evidence="2" key="1">
    <citation type="journal article" date="2009" name="Genome Res.">
        <title>Comparative genomic analyses of the human fungal pathogens Coccidioides and their relatives.</title>
        <authorList>
            <person name="Sharpton T.J."/>
            <person name="Stajich J.E."/>
            <person name="Rounsley S.D."/>
            <person name="Gardner M.J."/>
            <person name="Wortman J.R."/>
            <person name="Jordar V.S."/>
            <person name="Maiti R."/>
            <person name="Kodira C.D."/>
            <person name="Neafsey D.E."/>
            <person name="Zeng Q."/>
            <person name="Hung C.-Y."/>
            <person name="McMahan C."/>
            <person name="Muszewska A."/>
            <person name="Grynberg M."/>
            <person name="Mandel M.A."/>
            <person name="Kellner E.M."/>
            <person name="Barker B.M."/>
            <person name="Galgiani J.N."/>
            <person name="Orbach M.J."/>
            <person name="Kirkland T.N."/>
            <person name="Cole G.T."/>
            <person name="Henn M.R."/>
            <person name="Birren B.W."/>
            <person name="Taylor J.W."/>
        </authorList>
    </citation>
    <scope>NUCLEOTIDE SEQUENCE [LARGE SCALE GENOMIC DNA]</scope>
    <source>
        <strain evidence="2">RS</strain>
    </source>
</reference>
<dbReference type="AlphaFoldDB" id="A0A0D8JUY1"/>
<dbReference type="KEGG" id="cim:CIMG_13439"/>
<dbReference type="VEuPathDB" id="FungiDB:CIMG_13439"/>
<sequence>MAGHKLHKQRERRETTIDRKMSLNNVHRRKKRTRRTRRTKNTRKRMRVVVSGRHQMKDEIFPPRRDVAATHGTLPGTEWERDAFVCFATLPSAASLGILFSSKHVIMTEWATCESLGSARRTGSGVGLTPYRKNELFGQLSENVYPTQPVEPQVASLKL</sequence>
<evidence type="ECO:0000313" key="2">
    <source>
        <dbReference type="Proteomes" id="UP000001261"/>
    </source>
</evidence>
<dbReference type="InParanoid" id="A0A0D8JUY1"/>
<reference evidence="2" key="2">
    <citation type="journal article" date="2010" name="Genome Res.">
        <title>Population genomic sequencing of Coccidioides fungi reveals recent hybridization and transposon control.</title>
        <authorList>
            <person name="Neafsey D.E."/>
            <person name="Barker B.M."/>
            <person name="Sharpton T.J."/>
            <person name="Stajich J.E."/>
            <person name="Park D.J."/>
            <person name="Whiston E."/>
            <person name="Hung C.-Y."/>
            <person name="McMahan C."/>
            <person name="White J."/>
            <person name="Sykes S."/>
            <person name="Heiman D."/>
            <person name="Young S."/>
            <person name="Zeng Q."/>
            <person name="Abouelleil A."/>
            <person name="Aftuck L."/>
            <person name="Bessette D."/>
            <person name="Brown A."/>
            <person name="FitzGerald M."/>
            <person name="Lui A."/>
            <person name="Macdonald J.P."/>
            <person name="Priest M."/>
            <person name="Orbach M.J."/>
            <person name="Galgiani J.N."/>
            <person name="Kirkland T.N."/>
            <person name="Cole G.T."/>
            <person name="Birren B.W."/>
            <person name="Henn M.R."/>
            <person name="Taylor J.W."/>
            <person name="Rounsley S.D."/>
        </authorList>
    </citation>
    <scope>GENOME REANNOTATION</scope>
    <source>
        <strain evidence="2">RS</strain>
    </source>
</reference>
<dbReference type="Proteomes" id="UP000001261">
    <property type="component" value="Unassembled WGS sequence"/>
</dbReference>
<name>A0A0D8JUY1_COCIM</name>
<accession>A0A0D8JUY1</accession>
<protein>
    <submittedName>
        <fullName evidence="1">Uncharacterized protein</fullName>
    </submittedName>
</protein>
<dbReference type="EMBL" id="GG704914">
    <property type="protein sequence ID" value="KJF61120.1"/>
    <property type="molecule type" value="Genomic_DNA"/>
</dbReference>
<organism evidence="1 2">
    <name type="scientific">Coccidioides immitis (strain RS)</name>
    <name type="common">Valley fever fungus</name>
    <dbReference type="NCBI Taxonomy" id="246410"/>
    <lineage>
        <taxon>Eukaryota</taxon>
        <taxon>Fungi</taxon>
        <taxon>Dikarya</taxon>
        <taxon>Ascomycota</taxon>
        <taxon>Pezizomycotina</taxon>
        <taxon>Eurotiomycetes</taxon>
        <taxon>Eurotiomycetidae</taxon>
        <taxon>Onygenales</taxon>
        <taxon>Onygenaceae</taxon>
        <taxon>Coccidioides</taxon>
    </lineage>
</organism>
<gene>
    <name evidence="1" type="ORF">CIMG_13439</name>
</gene>
<keyword evidence="2" id="KW-1185">Reference proteome</keyword>